<protein>
    <submittedName>
        <fullName evidence="2">Uncharacterized protein</fullName>
    </submittedName>
</protein>
<name>A0A7Y9L8N3_9ACTN</name>
<accession>A0A7Y9L8N3</accession>
<evidence type="ECO:0000313" key="2">
    <source>
        <dbReference type="EMBL" id="NYE70949.1"/>
    </source>
</evidence>
<feature type="region of interest" description="Disordered" evidence="1">
    <location>
        <begin position="157"/>
        <end position="184"/>
    </location>
</feature>
<organism evidence="2 3">
    <name type="scientific">Microlunatus parietis</name>
    <dbReference type="NCBI Taxonomy" id="682979"/>
    <lineage>
        <taxon>Bacteria</taxon>
        <taxon>Bacillati</taxon>
        <taxon>Actinomycetota</taxon>
        <taxon>Actinomycetes</taxon>
        <taxon>Propionibacteriales</taxon>
        <taxon>Propionibacteriaceae</taxon>
        <taxon>Microlunatus</taxon>
    </lineage>
</organism>
<proteinExistence type="predicted"/>
<sequence length="184" mass="20890">MISKLRPVPGQFRALCCVCGEVRRFSARYAGGGRIDDDGLPDERCTIDLKCDVCRRRTRHAFLLDFYSRPDAAERRNPPVPPGGYDPFREAAEHWPDWNFTETPLPDGIIEIIDLDRREAYFDRAGWAGDAILGLAHVLAHLDLGHHELYDAGFDAEDLEDEAEQTARERLDGPPSRRSRGDDR</sequence>
<evidence type="ECO:0000313" key="3">
    <source>
        <dbReference type="Proteomes" id="UP000569914"/>
    </source>
</evidence>
<dbReference type="Proteomes" id="UP000569914">
    <property type="component" value="Unassembled WGS sequence"/>
</dbReference>
<dbReference type="AlphaFoldDB" id="A0A7Y9L8N3"/>
<evidence type="ECO:0000256" key="1">
    <source>
        <dbReference type="SAM" id="MobiDB-lite"/>
    </source>
</evidence>
<reference evidence="2 3" key="1">
    <citation type="submission" date="2020-07" db="EMBL/GenBank/DDBJ databases">
        <title>Sequencing the genomes of 1000 actinobacteria strains.</title>
        <authorList>
            <person name="Klenk H.-P."/>
        </authorList>
    </citation>
    <scope>NUCLEOTIDE SEQUENCE [LARGE SCALE GENOMIC DNA]</scope>
    <source>
        <strain evidence="2 3">DSM 22083</strain>
    </source>
</reference>
<dbReference type="RefSeq" id="WP_179750779.1">
    <property type="nucleotide sequence ID" value="NZ_JACCBU010000001.1"/>
</dbReference>
<dbReference type="EMBL" id="JACCBU010000001">
    <property type="protein sequence ID" value="NYE70949.1"/>
    <property type="molecule type" value="Genomic_DNA"/>
</dbReference>
<comment type="caution">
    <text evidence="2">The sequence shown here is derived from an EMBL/GenBank/DDBJ whole genome shotgun (WGS) entry which is preliminary data.</text>
</comment>
<keyword evidence="3" id="KW-1185">Reference proteome</keyword>
<gene>
    <name evidence="2" type="ORF">BKA15_002278</name>
</gene>